<sequence length="85" mass="9474">MKCKLWIVEIAIVLTLAAFFARVAGESRFGEAVNFERGKTVSVRLCDRRVLRLQLGRKGLVLVALQSAKNHHAGSNFSRFVSLES</sequence>
<accession>A0AA97AMD4</accession>
<dbReference type="AlphaFoldDB" id="A0AA97AMD4"/>
<name>A0AA97AMD4_LEPBY</name>
<dbReference type="RefSeq" id="WP_316426295.1">
    <property type="nucleotide sequence ID" value="NZ_CP130144.1"/>
</dbReference>
<reference evidence="1" key="2">
    <citation type="submission" date="2023-07" db="EMBL/GenBank/DDBJ databases">
        <authorList>
            <person name="Bai X.-H."/>
            <person name="Wang H.-H."/>
            <person name="Wang J."/>
            <person name="Ma M.-Y."/>
            <person name="Hu H.-H."/>
            <person name="Song Z.-L."/>
            <person name="Ma H.-G."/>
            <person name="Fan Y."/>
            <person name="Du C.-Y."/>
            <person name="Xu J.-C."/>
        </authorList>
    </citation>
    <scope>NUCLEOTIDE SEQUENCE</scope>
    <source>
        <strain evidence="1">CZ1</strain>
    </source>
</reference>
<reference evidence="1" key="1">
    <citation type="journal article" date="2023" name="Plants (Basel)">
        <title>Genomic Analysis of Leptolyngbya boryana CZ1 Reveals Efficient Carbon Fixation Modules.</title>
        <authorList>
            <person name="Bai X."/>
            <person name="Wang H."/>
            <person name="Cheng W."/>
            <person name="Wang J."/>
            <person name="Ma M."/>
            <person name="Hu H."/>
            <person name="Song Z."/>
            <person name="Ma H."/>
            <person name="Fan Y."/>
            <person name="Du C."/>
            <person name="Xu J."/>
        </authorList>
    </citation>
    <scope>NUCLEOTIDE SEQUENCE</scope>
    <source>
        <strain evidence="1">CZ1</strain>
    </source>
</reference>
<evidence type="ECO:0000313" key="1">
    <source>
        <dbReference type="EMBL" id="WNZ44107.1"/>
    </source>
</evidence>
<dbReference type="EMBL" id="CP130144">
    <property type="protein sequence ID" value="WNZ44107.1"/>
    <property type="molecule type" value="Genomic_DNA"/>
</dbReference>
<organism evidence="1">
    <name type="scientific">Leptolyngbya boryana CZ1</name>
    <dbReference type="NCBI Taxonomy" id="3060204"/>
    <lineage>
        <taxon>Bacteria</taxon>
        <taxon>Bacillati</taxon>
        <taxon>Cyanobacteriota</taxon>
        <taxon>Cyanophyceae</taxon>
        <taxon>Leptolyngbyales</taxon>
        <taxon>Leptolyngbyaceae</taxon>
        <taxon>Leptolyngbya group</taxon>
        <taxon>Leptolyngbya</taxon>
    </lineage>
</organism>
<protein>
    <submittedName>
        <fullName evidence="1">Uncharacterized protein</fullName>
    </submittedName>
</protein>
<gene>
    <name evidence="1" type="ORF">Q2T42_19955</name>
</gene>
<proteinExistence type="predicted"/>